<dbReference type="Proteomes" id="UP000249493">
    <property type="component" value="Unassembled WGS sequence"/>
</dbReference>
<evidence type="ECO:0000256" key="6">
    <source>
        <dbReference type="ARBA" id="ARBA00023008"/>
    </source>
</evidence>
<dbReference type="InterPro" id="IPR028871">
    <property type="entry name" value="BlueCu_1_BS"/>
</dbReference>
<gene>
    <name evidence="10" type="primary">azu</name>
    <name evidence="10" type="ORF">DOZ80_25455</name>
</gene>
<accession>A0A327MQ23</accession>
<keyword evidence="4 8" id="KW-0479">Metal-binding</keyword>
<evidence type="ECO:0000259" key="9">
    <source>
        <dbReference type="Pfam" id="PF00127"/>
    </source>
</evidence>
<dbReference type="AlphaFoldDB" id="A0A327MQ23"/>
<evidence type="ECO:0000256" key="5">
    <source>
        <dbReference type="ARBA" id="ARBA00022982"/>
    </source>
</evidence>
<keyword evidence="8" id="KW-0732">Signal</keyword>
<comment type="caution">
    <text evidence="10">The sequence shown here is derived from an EMBL/GenBank/DDBJ whole genome shotgun (WGS) entry which is preliminary data.</text>
</comment>
<proteinExistence type="predicted"/>
<evidence type="ECO:0000256" key="8">
    <source>
        <dbReference type="RuleBase" id="RU363017"/>
    </source>
</evidence>
<feature type="domain" description="Blue (type 1) copper" evidence="9">
    <location>
        <begin position="31"/>
        <end position="155"/>
    </location>
</feature>
<dbReference type="GO" id="GO:0042597">
    <property type="term" value="C:periplasmic space"/>
    <property type="evidence" value="ECO:0007669"/>
    <property type="project" value="UniProtKB-SubCell"/>
</dbReference>
<evidence type="ECO:0000256" key="3">
    <source>
        <dbReference type="ARBA" id="ARBA00022448"/>
    </source>
</evidence>
<organism evidence="10 11">
    <name type="scientific">Pseudomonas fluorescens</name>
    <dbReference type="NCBI Taxonomy" id="294"/>
    <lineage>
        <taxon>Bacteria</taxon>
        <taxon>Pseudomonadati</taxon>
        <taxon>Pseudomonadota</taxon>
        <taxon>Gammaproteobacteria</taxon>
        <taxon>Pseudomonadales</taxon>
        <taxon>Pseudomonadaceae</taxon>
        <taxon>Pseudomonas</taxon>
    </lineage>
</organism>
<feature type="signal peptide" evidence="8">
    <location>
        <begin position="1"/>
        <end position="29"/>
    </location>
</feature>
<evidence type="ECO:0000256" key="4">
    <source>
        <dbReference type="ARBA" id="ARBA00022723"/>
    </source>
</evidence>
<dbReference type="InterPro" id="IPR000923">
    <property type="entry name" value="BlueCu_1"/>
</dbReference>
<dbReference type="EMBL" id="QLIN01000014">
    <property type="protein sequence ID" value="RAI64815.1"/>
    <property type="molecule type" value="Genomic_DNA"/>
</dbReference>
<keyword evidence="7" id="KW-1015">Disulfide bond</keyword>
<keyword evidence="5 8" id="KW-0249">Electron transport</keyword>
<dbReference type="PROSITE" id="PS00196">
    <property type="entry name" value="COPPER_BLUE"/>
    <property type="match status" value="1"/>
</dbReference>
<evidence type="ECO:0000313" key="10">
    <source>
        <dbReference type="EMBL" id="RAI64815.1"/>
    </source>
</evidence>
<comment type="subcellular location">
    <subcellularLocation>
        <location evidence="8">Periplasm</location>
    </subcellularLocation>
</comment>
<evidence type="ECO:0000256" key="7">
    <source>
        <dbReference type="ARBA" id="ARBA00023157"/>
    </source>
</evidence>
<dbReference type="Gene3D" id="2.60.40.420">
    <property type="entry name" value="Cupredoxins - blue copper proteins"/>
    <property type="match status" value="1"/>
</dbReference>
<dbReference type="PANTHER" id="PTHR38439:SF2">
    <property type="entry name" value="OUTER MEMBRANE PROTEIN H.8"/>
    <property type="match status" value="1"/>
</dbReference>
<dbReference type="SUPFAM" id="SSF49503">
    <property type="entry name" value="Cupredoxins"/>
    <property type="match status" value="1"/>
</dbReference>
<dbReference type="PANTHER" id="PTHR38439">
    <property type="entry name" value="AURACYANIN-B"/>
    <property type="match status" value="1"/>
</dbReference>
<dbReference type="InterPro" id="IPR050845">
    <property type="entry name" value="Cu-binding_ET"/>
</dbReference>
<dbReference type="Pfam" id="PF00127">
    <property type="entry name" value="Copper-bind"/>
    <property type="match status" value="1"/>
</dbReference>
<keyword evidence="6 8" id="KW-0186">Copper</keyword>
<dbReference type="CDD" id="cd13922">
    <property type="entry name" value="Azurin"/>
    <property type="match status" value="1"/>
</dbReference>
<protein>
    <recommendedName>
        <fullName evidence="2 8">Azurin</fullName>
    </recommendedName>
</protein>
<dbReference type="InterPro" id="IPR014068">
    <property type="entry name" value="Azurin"/>
</dbReference>
<reference evidence="10 11" key="1">
    <citation type="submission" date="2018-06" db="EMBL/GenBank/DDBJ databases">
        <authorList>
            <person name="Zhirakovskaya E."/>
        </authorList>
    </citation>
    <scope>NUCLEOTIDE SEQUENCE [LARGE SCALE GENOMIC DNA]</scope>
    <source>
        <strain evidence="10 11">LY3</strain>
    </source>
</reference>
<keyword evidence="3 8" id="KW-0813">Transport</keyword>
<evidence type="ECO:0000313" key="11">
    <source>
        <dbReference type="Proteomes" id="UP000249493"/>
    </source>
</evidence>
<comment type="function">
    <text evidence="1 8">Transfers electrons from cytochrome c551 to cytochrome oxidase.</text>
</comment>
<dbReference type="GO" id="GO:0005507">
    <property type="term" value="F:copper ion binding"/>
    <property type="evidence" value="ECO:0007669"/>
    <property type="project" value="UniProtKB-UniRule"/>
</dbReference>
<keyword evidence="8" id="KW-0574">Periplasm</keyword>
<evidence type="ECO:0000256" key="1">
    <source>
        <dbReference type="ARBA" id="ARBA00002770"/>
    </source>
</evidence>
<dbReference type="NCBIfam" id="TIGR02695">
    <property type="entry name" value="azurin"/>
    <property type="match status" value="1"/>
</dbReference>
<dbReference type="InterPro" id="IPR008972">
    <property type="entry name" value="Cupredoxin"/>
</dbReference>
<dbReference type="RefSeq" id="WP_111287636.1">
    <property type="nucleotide sequence ID" value="NZ_QLIN01000014.1"/>
</dbReference>
<evidence type="ECO:0000256" key="2">
    <source>
        <dbReference type="ARBA" id="ARBA00014744"/>
    </source>
</evidence>
<feature type="chain" id="PRO_5016188824" description="Azurin" evidence="8">
    <location>
        <begin position="30"/>
        <end position="158"/>
    </location>
</feature>
<name>A0A327MQ23_PSEFL</name>
<sequence>MNTLIRKLTVNIKPILGLTLIAASAPSFADQCAVDIDSTDQMTFSKNTIEISKSCKTFTINLGHSGSMAKTVMGHNLVVSKASDQAAIAMDGMSAGVEKEYLKQGDNRIIAKTKLIGAGEKTSTSFDVAKVSDGTQYVFFCSFPGHASLMRGDIRLID</sequence>
<dbReference type="GO" id="GO:0009055">
    <property type="term" value="F:electron transfer activity"/>
    <property type="evidence" value="ECO:0007669"/>
    <property type="project" value="InterPro"/>
</dbReference>